<dbReference type="GO" id="GO:0005986">
    <property type="term" value="P:sucrose biosynthetic process"/>
    <property type="evidence" value="ECO:0007669"/>
    <property type="project" value="TreeGrafter"/>
</dbReference>
<comment type="caution">
    <text evidence="12">The sequence shown here is derived from an EMBL/GenBank/DDBJ whole genome shotgun (WGS) entry which is preliminary data.</text>
</comment>
<proteinExistence type="inferred from homology"/>
<dbReference type="Gene3D" id="3.30.540.10">
    <property type="entry name" value="Fructose-1,6-Bisphosphatase, subunit A, domain 1"/>
    <property type="match status" value="1"/>
</dbReference>
<dbReference type="Pfam" id="PF18913">
    <property type="entry name" value="FBPase_C"/>
    <property type="match status" value="1"/>
</dbReference>
<keyword evidence="7 8" id="KW-0460">Magnesium</keyword>
<dbReference type="HAMAP" id="MF_01855">
    <property type="entry name" value="FBPase_class1"/>
    <property type="match status" value="1"/>
</dbReference>
<dbReference type="SUPFAM" id="SSF56655">
    <property type="entry name" value="Carbohydrate phosphatase"/>
    <property type="match status" value="1"/>
</dbReference>
<feature type="binding site" evidence="8">
    <location>
        <position position="114"/>
    </location>
    <ligand>
        <name>Mg(2+)</name>
        <dbReference type="ChEBI" id="CHEBI:18420"/>
        <label>1</label>
        <note>catalytic</note>
    </ligand>
</feature>
<keyword evidence="7 8" id="KW-0479">Metal-binding</keyword>
<feature type="binding site" evidence="7">
    <location>
        <position position="206"/>
    </location>
    <ligand>
        <name>substrate</name>
    </ligand>
</feature>
<dbReference type="Pfam" id="PF00316">
    <property type="entry name" value="FBPase"/>
    <property type="match status" value="1"/>
</dbReference>
<feature type="binding site" evidence="7">
    <location>
        <position position="114"/>
    </location>
    <ligand>
        <name>Mg(2+)</name>
        <dbReference type="ChEBI" id="CHEBI:18420"/>
        <label>2</label>
    </ligand>
</feature>
<feature type="binding site" evidence="7">
    <location>
        <begin position="114"/>
        <end position="117"/>
    </location>
    <ligand>
        <name>substrate</name>
    </ligand>
</feature>
<dbReference type="GO" id="GO:0005737">
    <property type="term" value="C:cytoplasm"/>
    <property type="evidence" value="ECO:0007669"/>
    <property type="project" value="UniProtKB-SubCell"/>
</dbReference>
<comment type="subunit">
    <text evidence="7">Homotetramer.</text>
</comment>
<feature type="binding site" evidence="7">
    <location>
        <position position="111"/>
    </location>
    <ligand>
        <name>Mg(2+)</name>
        <dbReference type="ChEBI" id="CHEBI:18420"/>
        <label>1</label>
    </ligand>
</feature>
<evidence type="ECO:0000256" key="4">
    <source>
        <dbReference type="ARBA" id="ARBA00022801"/>
    </source>
</evidence>
<reference evidence="12" key="1">
    <citation type="journal article" date="2020" name="mSystems">
        <title>Genome- and Community-Level Interaction Insights into Carbon Utilization and Element Cycling Functions of Hydrothermarchaeota in Hydrothermal Sediment.</title>
        <authorList>
            <person name="Zhou Z."/>
            <person name="Liu Y."/>
            <person name="Xu W."/>
            <person name="Pan J."/>
            <person name="Luo Z.H."/>
            <person name="Li M."/>
        </authorList>
    </citation>
    <scope>NUCLEOTIDE SEQUENCE [LARGE SCALE GENOMIC DNA]</scope>
    <source>
        <strain evidence="12">SpSt-1233</strain>
    </source>
</reference>
<comment type="pathway">
    <text evidence="6">Carbohydrate biosynthesis.</text>
</comment>
<sequence>MKLEQSFMDFMLHHQERHNRSYKFLVLMEALQAAAKYIQYFYQTGSLKNIMCEAGITNVQGESVMKMDDVADSIVLHYLERSNQVICAVTEEEADPVMLNEEGGRYFVYYDPLDGSSNIKHNLPVGFMFAVAKRNLDGPEDNHLRKGSELRAAGIYLIPNGVFTIALADTGVFRFHMDETMTYVIPENAERLMMPENPRGWELSFNSSNRGTFAPRVREWIEENEPQYAFRYMGSLAGDFHRLLSNGGMFLYPAIVNHPDPAKNRPKGKLRLLYEANVAAFIAREAGGMAIDEEGNDILEIIPEEPHQRTALYVGSKELVEDIRKSLKER</sequence>
<feature type="binding site" evidence="8">
    <location>
        <position position="91"/>
    </location>
    <ligand>
        <name>Mg(2+)</name>
        <dbReference type="ChEBI" id="CHEBI:18420"/>
        <label>1</label>
        <note>catalytic</note>
    </ligand>
</feature>
<dbReference type="GO" id="GO:0030388">
    <property type="term" value="P:fructose 1,6-bisphosphate metabolic process"/>
    <property type="evidence" value="ECO:0007669"/>
    <property type="project" value="TreeGrafter"/>
</dbReference>
<dbReference type="InterPro" id="IPR000760">
    <property type="entry name" value="Inositol_monophosphatase-like"/>
</dbReference>
<feature type="binding site" evidence="7">
    <location>
        <position position="232"/>
    </location>
    <ligand>
        <name>substrate</name>
    </ligand>
</feature>
<evidence type="ECO:0000256" key="1">
    <source>
        <dbReference type="ARBA" id="ARBA00001273"/>
    </source>
</evidence>
<dbReference type="InterPro" id="IPR000146">
    <property type="entry name" value="FBPase_class-1"/>
</dbReference>
<comment type="cofactor">
    <cofactor evidence="7">
        <name>Mg(2+)</name>
        <dbReference type="ChEBI" id="CHEBI:18420"/>
    </cofactor>
    <text evidence="7">Binds 2 magnesium ions per subunit.</text>
</comment>
<dbReference type="GO" id="GO:0006002">
    <property type="term" value="P:fructose 6-phosphate metabolic process"/>
    <property type="evidence" value="ECO:0007669"/>
    <property type="project" value="TreeGrafter"/>
</dbReference>
<dbReference type="InterPro" id="IPR033391">
    <property type="entry name" value="FBPase_N"/>
</dbReference>
<feature type="binding site" evidence="7">
    <location>
        <position position="275"/>
    </location>
    <ligand>
        <name>Mg(2+)</name>
        <dbReference type="ChEBI" id="CHEBI:18420"/>
        <label>2</label>
    </ligand>
</feature>
<dbReference type="PIRSF" id="PIRSF000904">
    <property type="entry name" value="FBPtase_SBPase"/>
    <property type="match status" value="1"/>
</dbReference>
<evidence type="ECO:0000256" key="3">
    <source>
        <dbReference type="ARBA" id="ARBA00022490"/>
    </source>
</evidence>
<feature type="binding site" evidence="7">
    <location>
        <position position="269"/>
    </location>
    <ligand>
        <name>substrate</name>
    </ligand>
</feature>
<evidence type="ECO:0000256" key="2">
    <source>
        <dbReference type="ARBA" id="ARBA00010941"/>
    </source>
</evidence>
<evidence type="ECO:0000256" key="5">
    <source>
        <dbReference type="ARBA" id="ARBA00023277"/>
    </source>
</evidence>
<evidence type="ECO:0000259" key="10">
    <source>
        <dbReference type="Pfam" id="PF00316"/>
    </source>
</evidence>
<name>A0A7V2ATT8_UNCEI</name>
<feature type="binding site" evidence="8">
    <location>
        <position position="113"/>
    </location>
    <ligand>
        <name>Mg(2+)</name>
        <dbReference type="ChEBI" id="CHEBI:18420"/>
        <label>1</label>
        <note>catalytic</note>
    </ligand>
</feature>
<protein>
    <recommendedName>
        <fullName evidence="7">Fructose-1,6-bisphosphatase class 1</fullName>
        <shortName evidence="7">FBPase class 1</shortName>
        <ecNumber evidence="7">3.1.3.11</ecNumber>
    </recommendedName>
    <alternativeName>
        <fullName evidence="7">D-fructose-1,6-bisphosphate 1-phosphohydrolase class 1</fullName>
    </alternativeName>
</protein>
<dbReference type="GO" id="GO:0006000">
    <property type="term" value="P:fructose metabolic process"/>
    <property type="evidence" value="ECO:0007669"/>
    <property type="project" value="TreeGrafter"/>
</dbReference>
<feature type="binding site" evidence="8">
    <location>
        <position position="111"/>
    </location>
    <ligand>
        <name>Mg(2+)</name>
        <dbReference type="ChEBI" id="CHEBI:18420"/>
        <label>1</label>
        <note>catalytic</note>
    </ligand>
</feature>
<dbReference type="EC" id="3.1.3.11" evidence="7"/>
<accession>A0A7V2ATT8</accession>
<evidence type="ECO:0000259" key="11">
    <source>
        <dbReference type="Pfam" id="PF18913"/>
    </source>
</evidence>
<feature type="domain" description="Fructose-1-6-bisphosphatase class 1 C-terminal" evidence="11">
    <location>
        <begin position="200"/>
        <end position="326"/>
    </location>
</feature>
<dbReference type="PANTHER" id="PTHR11556">
    <property type="entry name" value="FRUCTOSE-1,6-BISPHOSPHATASE-RELATED"/>
    <property type="match status" value="1"/>
</dbReference>
<evidence type="ECO:0000256" key="6">
    <source>
        <dbReference type="ARBA" id="ARBA00024331"/>
    </source>
</evidence>
<dbReference type="InterPro" id="IPR044015">
    <property type="entry name" value="FBPase_C_dom"/>
</dbReference>
<feature type="binding site" evidence="7">
    <location>
        <position position="91"/>
    </location>
    <ligand>
        <name>Mg(2+)</name>
        <dbReference type="ChEBI" id="CHEBI:18420"/>
        <label>1</label>
    </ligand>
</feature>
<dbReference type="GO" id="GO:0000287">
    <property type="term" value="F:magnesium ion binding"/>
    <property type="evidence" value="ECO:0007669"/>
    <property type="project" value="UniProtKB-UniRule"/>
</dbReference>
<evidence type="ECO:0000256" key="8">
    <source>
        <dbReference type="PIRSR" id="PIRSR600760-2"/>
    </source>
</evidence>
<evidence type="ECO:0000313" key="12">
    <source>
        <dbReference type="EMBL" id="HER43122.1"/>
    </source>
</evidence>
<gene>
    <name evidence="7" type="primary">fbp</name>
    <name evidence="12" type="ORF">ENO08_01525</name>
</gene>
<dbReference type="PANTHER" id="PTHR11556:SF35">
    <property type="entry name" value="SEDOHEPTULOSE-1,7-BISPHOSPHATASE, CHLOROPLASTIC"/>
    <property type="match status" value="1"/>
</dbReference>
<dbReference type="Proteomes" id="UP000886069">
    <property type="component" value="Unassembled WGS sequence"/>
</dbReference>
<dbReference type="InterPro" id="IPR028343">
    <property type="entry name" value="FBPtase"/>
</dbReference>
<evidence type="ECO:0000256" key="9">
    <source>
        <dbReference type="RuleBase" id="RU000508"/>
    </source>
</evidence>
<dbReference type="PRINTS" id="PR00115">
    <property type="entry name" value="F16BPHPHTASE"/>
</dbReference>
<dbReference type="EMBL" id="DSEC01000109">
    <property type="protein sequence ID" value="HER43122.1"/>
    <property type="molecule type" value="Genomic_DNA"/>
</dbReference>
<keyword evidence="4 7" id="KW-0378">Hydrolase</keyword>
<organism evidence="12">
    <name type="scientific">Eiseniibacteriota bacterium</name>
    <dbReference type="NCBI Taxonomy" id="2212470"/>
    <lineage>
        <taxon>Bacteria</taxon>
        <taxon>Candidatus Eiseniibacteriota</taxon>
    </lineage>
</organism>
<dbReference type="GO" id="GO:0042132">
    <property type="term" value="F:fructose 1,6-bisphosphate 1-phosphatase activity"/>
    <property type="evidence" value="ECO:0007669"/>
    <property type="project" value="UniProtKB-UniRule"/>
</dbReference>
<dbReference type="Gene3D" id="3.40.190.80">
    <property type="match status" value="1"/>
</dbReference>
<evidence type="ECO:0000256" key="7">
    <source>
        <dbReference type="HAMAP-Rule" id="MF_01855"/>
    </source>
</evidence>
<comment type="subcellular location">
    <subcellularLocation>
        <location evidence="7">Cytoplasm</location>
    </subcellularLocation>
</comment>
<keyword evidence="5 7" id="KW-0119">Carbohydrate metabolism</keyword>
<dbReference type="AlphaFoldDB" id="A0A7V2ATT8"/>
<feature type="domain" description="Fructose-1-6-bisphosphatase class I N-terminal" evidence="10">
    <location>
        <begin position="10"/>
        <end position="181"/>
    </location>
</feature>
<dbReference type="GO" id="GO:0006094">
    <property type="term" value="P:gluconeogenesis"/>
    <property type="evidence" value="ECO:0007669"/>
    <property type="project" value="UniProtKB-UniRule"/>
</dbReference>
<feature type="binding site" evidence="7">
    <location>
        <position position="111"/>
    </location>
    <ligand>
        <name>Mg(2+)</name>
        <dbReference type="ChEBI" id="CHEBI:18420"/>
        <label>2</label>
    </ligand>
</feature>
<comment type="catalytic activity">
    <reaction evidence="1 7">
        <text>beta-D-fructose 1,6-bisphosphate + H2O = beta-D-fructose 6-phosphate + phosphate</text>
        <dbReference type="Rhea" id="RHEA:11064"/>
        <dbReference type="ChEBI" id="CHEBI:15377"/>
        <dbReference type="ChEBI" id="CHEBI:32966"/>
        <dbReference type="ChEBI" id="CHEBI:43474"/>
        <dbReference type="ChEBI" id="CHEBI:57634"/>
        <dbReference type="EC" id="3.1.3.11"/>
    </reaction>
</comment>
<comment type="caution">
    <text evidence="7">Lacks conserved residue(s) required for the propagation of feature annotation.</text>
</comment>
<dbReference type="PRINTS" id="PR00377">
    <property type="entry name" value="IMPHPHTASES"/>
</dbReference>
<keyword evidence="3 7" id="KW-0963">Cytoplasm</keyword>
<feature type="binding site" evidence="7">
    <location>
        <position position="113"/>
    </location>
    <ligand>
        <name>Mg(2+)</name>
        <dbReference type="ChEBI" id="CHEBI:18420"/>
        <label>1</label>
    </ligand>
</feature>
<comment type="similarity">
    <text evidence="2 7 9">Belongs to the FBPase class 1 family.</text>
</comment>